<sequence>CRHDKTRCDDTRPCGHCRKKGRTAEQCVDGCEACRQARARCEGGPPCTRCMSMHLNCVDGTTPPLAATLHLREAGGGGGGGRAQLACKSCYRGNKKCEDQRPCRRCVLHGDECIPVVRRLHRVKVRCRSCREAHRRCEDARPCYYCSAGGEACVDLPRKGRGHGLRVKAACVKCREHKVRCDGQRPCASCDRKGFVCQDTTGPSSTGKPGAVSPSRSSLDVNSTRF</sequence>
<feature type="domain" description="Zn(2)-C6 fungal-type" evidence="9">
    <location>
        <begin position="86"/>
        <end position="113"/>
    </location>
</feature>
<accession>A0A9P5MVQ2</accession>
<gene>
    <name evidence="10" type="ORF">DFH94DRAFT_631579</name>
</gene>
<feature type="region of interest" description="Disordered" evidence="8">
    <location>
        <begin position="200"/>
        <end position="226"/>
    </location>
</feature>
<evidence type="ECO:0000313" key="10">
    <source>
        <dbReference type="EMBL" id="KAF8479795.1"/>
    </source>
</evidence>
<feature type="compositionally biased region" description="Polar residues" evidence="8">
    <location>
        <begin position="214"/>
        <end position="226"/>
    </location>
</feature>
<evidence type="ECO:0000256" key="4">
    <source>
        <dbReference type="ARBA" id="ARBA00023125"/>
    </source>
</evidence>
<keyword evidence="1" id="KW-0479">Metal-binding</keyword>
<dbReference type="PROSITE" id="PS50048">
    <property type="entry name" value="ZN2_CY6_FUNGAL_2"/>
    <property type="match status" value="3"/>
</dbReference>
<evidence type="ECO:0000313" key="11">
    <source>
        <dbReference type="Proteomes" id="UP000759537"/>
    </source>
</evidence>
<comment type="caution">
    <text evidence="10">The sequence shown here is derived from an EMBL/GenBank/DDBJ whole genome shotgun (WGS) entry which is preliminary data.</text>
</comment>
<keyword evidence="3" id="KW-0805">Transcription regulation</keyword>
<keyword evidence="2" id="KW-0862">Zinc</keyword>
<feature type="domain" description="Zn(2)-C6 fungal-type" evidence="9">
    <location>
        <begin position="170"/>
        <end position="197"/>
    </location>
</feature>
<evidence type="ECO:0000259" key="9">
    <source>
        <dbReference type="PROSITE" id="PS50048"/>
    </source>
</evidence>
<feature type="domain" description="Zn(2)-C6 fungal-type" evidence="9">
    <location>
        <begin position="30"/>
        <end position="59"/>
    </location>
</feature>
<reference evidence="10" key="1">
    <citation type="submission" date="2019-10" db="EMBL/GenBank/DDBJ databases">
        <authorList>
            <consortium name="DOE Joint Genome Institute"/>
            <person name="Kuo A."/>
            <person name="Miyauchi S."/>
            <person name="Kiss E."/>
            <person name="Drula E."/>
            <person name="Kohler A."/>
            <person name="Sanchez-Garcia M."/>
            <person name="Andreopoulos B."/>
            <person name="Barry K.W."/>
            <person name="Bonito G."/>
            <person name="Buee M."/>
            <person name="Carver A."/>
            <person name="Chen C."/>
            <person name="Cichocki N."/>
            <person name="Clum A."/>
            <person name="Culley D."/>
            <person name="Crous P.W."/>
            <person name="Fauchery L."/>
            <person name="Girlanda M."/>
            <person name="Hayes R."/>
            <person name="Keri Z."/>
            <person name="LaButti K."/>
            <person name="Lipzen A."/>
            <person name="Lombard V."/>
            <person name="Magnuson J."/>
            <person name="Maillard F."/>
            <person name="Morin E."/>
            <person name="Murat C."/>
            <person name="Nolan M."/>
            <person name="Ohm R."/>
            <person name="Pangilinan J."/>
            <person name="Pereira M."/>
            <person name="Perotto S."/>
            <person name="Peter M."/>
            <person name="Riley R."/>
            <person name="Sitrit Y."/>
            <person name="Stielow B."/>
            <person name="Szollosi G."/>
            <person name="Zifcakova L."/>
            <person name="Stursova M."/>
            <person name="Spatafora J.W."/>
            <person name="Tedersoo L."/>
            <person name="Vaario L.-M."/>
            <person name="Yamada A."/>
            <person name="Yan M."/>
            <person name="Wang P."/>
            <person name="Xu J."/>
            <person name="Bruns T."/>
            <person name="Baldrian P."/>
            <person name="Vilgalys R."/>
            <person name="Henrissat B."/>
            <person name="Grigoriev I.V."/>
            <person name="Hibbett D."/>
            <person name="Nagy L.G."/>
            <person name="Martin F.M."/>
        </authorList>
    </citation>
    <scope>NUCLEOTIDE SEQUENCE</scope>
    <source>
        <strain evidence="10">Prilba</strain>
    </source>
</reference>
<dbReference type="PROSITE" id="PS00463">
    <property type="entry name" value="ZN2_CY6_FUNGAL_1"/>
    <property type="match status" value="2"/>
</dbReference>
<dbReference type="SMART" id="SM00066">
    <property type="entry name" value="GAL4"/>
    <property type="match status" value="4"/>
</dbReference>
<keyword evidence="6" id="KW-0539">Nucleus</keyword>
<evidence type="ECO:0000256" key="7">
    <source>
        <dbReference type="ARBA" id="ARBA00040903"/>
    </source>
</evidence>
<evidence type="ECO:0000256" key="1">
    <source>
        <dbReference type="ARBA" id="ARBA00022723"/>
    </source>
</evidence>
<dbReference type="EMBL" id="WHVB01000009">
    <property type="protein sequence ID" value="KAF8479795.1"/>
    <property type="molecule type" value="Genomic_DNA"/>
</dbReference>
<feature type="non-terminal residue" evidence="10">
    <location>
        <position position="1"/>
    </location>
</feature>
<dbReference type="Gene3D" id="4.10.240.10">
    <property type="entry name" value="Zn(2)-C6 fungal-type DNA-binding domain"/>
    <property type="match status" value="3"/>
</dbReference>
<name>A0A9P5MVQ2_9AGAM</name>
<keyword evidence="11" id="KW-1185">Reference proteome</keyword>
<dbReference type="Proteomes" id="UP000759537">
    <property type="component" value="Unassembled WGS sequence"/>
</dbReference>
<evidence type="ECO:0000256" key="8">
    <source>
        <dbReference type="SAM" id="MobiDB-lite"/>
    </source>
</evidence>
<evidence type="ECO:0000256" key="6">
    <source>
        <dbReference type="ARBA" id="ARBA00023242"/>
    </source>
</evidence>
<dbReference type="AlphaFoldDB" id="A0A9P5MVQ2"/>
<dbReference type="Pfam" id="PF00172">
    <property type="entry name" value="Zn_clus"/>
    <property type="match status" value="3"/>
</dbReference>
<dbReference type="OrthoDB" id="2123952at2759"/>
<protein>
    <recommendedName>
        <fullName evidence="7">Transcription activator of gluconeogenesis ERT1</fullName>
    </recommendedName>
</protein>
<organism evidence="10 11">
    <name type="scientific">Russula ochroleuca</name>
    <dbReference type="NCBI Taxonomy" id="152965"/>
    <lineage>
        <taxon>Eukaryota</taxon>
        <taxon>Fungi</taxon>
        <taxon>Dikarya</taxon>
        <taxon>Basidiomycota</taxon>
        <taxon>Agaricomycotina</taxon>
        <taxon>Agaricomycetes</taxon>
        <taxon>Russulales</taxon>
        <taxon>Russulaceae</taxon>
        <taxon>Russula</taxon>
    </lineage>
</organism>
<evidence type="ECO:0000256" key="2">
    <source>
        <dbReference type="ARBA" id="ARBA00022833"/>
    </source>
</evidence>
<dbReference type="GO" id="GO:0008270">
    <property type="term" value="F:zinc ion binding"/>
    <property type="evidence" value="ECO:0007669"/>
    <property type="project" value="InterPro"/>
</dbReference>
<reference evidence="10" key="2">
    <citation type="journal article" date="2020" name="Nat. Commun.">
        <title>Large-scale genome sequencing of mycorrhizal fungi provides insights into the early evolution of symbiotic traits.</title>
        <authorList>
            <person name="Miyauchi S."/>
            <person name="Kiss E."/>
            <person name="Kuo A."/>
            <person name="Drula E."/>
            <person name="Kohler A."/>
            <person name="Sanchez-Garcia M."/>
            <person name="Morin E."/>
            <person name="Andreopoulos B."/>
            <person name="Barry K.W."/>
            <person name="Bonito G."/>
            <person name="Buee M."/>
            <person name="Carver A."/>
            <person name="Chen C."/>
            <person name="Cichocki N."/>
            <person name="Clum A."/>
            <person name="Culley D."/>
            <person name="Crous P.W."/>
            <person name="Fauchery L."/>
            <person name="Girlanda M."/>
            <person name="Hayes R.D."/>
            <person name="Keri Z."/>
            <person name="LaButti K."/>
            <person name="Lipzen A."/>
            <person name="Lombard V."/>
            <person name="Magnuson J."/>
            <person name="Maillard F."/>
            <person name="Murat C."/>
            <person name="Nolan M."/>
            <person name="Ohm R.A."/>
            <person name="Pangilinan J."/>
            <person name="Pereira M.F."/>
            <person name="Perotto S."/>
            <person name="Peter M."/>
            <person name="Pfister S."/>
            <person name="Riley R."/>
            <person name="Sitrit Y."/>
            <person name="Stielow J.B."/>
            <person name="Szollosi G."/>
            <person name="Zifcakova L."/>
            <person name="Stursova M."/>
            <person name="Spatafora J.W."/>
            <person name="Tedersoo L."/>
            <person name="Vaario L.M."/>
            <person name="Yamada A."/>
            <person name="Yan M."/>
            <person name="Wang P."/>
            <person name="Xu J."/>
            <person name="Bruns T."/>
            <person name="Baldrian P."/>
            <person name="Vilgalys R."/>
            <person name="Dunand C."/>
            <person name="Henrissat B."/>
            <person name="Grigoriev I.V."/>
            <person name="Hibbett D."/>
            <person name="Nagy L.G."/>
            <person name="Martin F.M."/>
        </authorList>
    </citation>
    <scope>NUCLEOTIDE SEQUENCE</scope>
    <source>
        <strain evidence="10">Prilba</strain>
    </source>
</reference>
<proteinExistence type="predicted"/>
<dbReference type="SUPFAM" id="SSF57701">
    <property type="entry name" value="Zn2/Cys6 DNA-binding domain"/>
    <property type="match status" value="3"/>
</dbReference>
<dbReference type="GO" id="GO:0000981">
    <property type="term" value="F:DNA-binding transcription factor activity, RNA polymerase II-specific"/>
    <property type="evidence" value="ECO:0007669"/>
    <property type="project" value="InterPro"/>
</dbReference>
<dbReference type="InterPro" id="IPR036864">
    <property type="entry name" value="Zn2-C6_fun-type_DNA-bd_sf"/>
</dbReference>
<keyword evidence="4" id="KW-0238">DNA-binding</keyword>
<dbReference type="PANTHER" id="PTHR47659:SF7">
    <property type="entry name" value="FUNGAL TRANSCRIPTIONAL REGULATORY PROTEIN, N-TERMINAL DOMAIN-CONTAINING PROTEIN"/>
    <property type="match status" value="1"/>
</dbReference>
<evidence type="ECO:0000256" key="5">
    <source>
        <dbReference type="ARBA" id="ARBA00023163"/>
    </source>
</evidence>
<dbReference type="PANTHER" id="PTHR47659">
    <property type="entry name" value="ZN(II)2CYS6 TRANSCRIPTION FACTOR (EUROFUNG)-RELATED"/>
    <property type="match status" value="1"/>
</dbReference>
<dbReference type="InterPro" id="IPR050335">
    <property type="entry name" value="ERT1_acuK_gluconeogen_tf"/>
</dbReference>
<keyword evidence="5" id="KW-0804">Transcription</keyword>
<dbReference type="InterPro" id="IPR001138">
    <property type="entry name" value="Zn2Cys6_DnaBD"/>
</dbReference>
<dbReference type="GO" id="GO:0003677">
    <property type="term" value="F:DNA binding"/>
    <property type="evidence" value="ECO:0007669"/>
    <property type="project" value="UniProtKB-KW"/>
</dbReference>
<evidence type="ECO:0000256" key="3">
    <source>
        <dbReference type="ARBA" id="ARBA00023015"/>
    </source>
</evidence>